<feature type="compositionally biased region" description="Polar residues" evidence="1">
    <location>
        <begin position="23"/>
        <end position="44"/>
    </location>
</feature>
<dbReference type="EMBL" id="JAGPXD010000001">
    <property type="protein sequence ID" value="KAH7375762.1"/>
    <property type="molecule type" value="Genomic_DNA"/>
</dbReference>
<sequence length="627" mass="67520">MADPRQSSHLVPPAQFPAGADVDNNTVRPRNRRLISTESEQNGGLSTARSSSSLFSSFSASVSRKSSPMASTRSRPGQEGTASGKATGGRDERIGFPDTHLGMIESSLTQSWSSIQGFASSLMSSDPEPTRSGSRAAPKPFFRNLQSTRQRTALDSWGPSPPDSRPAVESLGVGSLAERQAALRAAKTASVLESHEGVNGGLDVSGRYKRRTSDDYSASPMLEEAEPDQLVYIHHVQPTDTYAGIVLRYRCREEPFRKLNGLWSKDIQARKWLALPVDFCEVKGRACQPPSQYPGAQVDLLAPTPDGSTSQQHGGSASVDDFFSLPAASRHSVPKEVAEDKPWQHVRWCSLDMFSEPVEIARVSRKAMGYFPPRRKKSLHTTSATSTPRQSLEQVVNGSDSGATGGGQSPKRPFTGNSRHGQPGTPDSAILQPTRSRMGSAGADSRPTWMRGPGGVGSMGRNVRAPGPEKDYFNTWAKRHLPGIAIDEHSPSISVMGSETAHFGFSKHGQDSDAVAIVQSPFDEGAAAPSSSPNNFGLDRAAAQIETWLRGAFAKGPGTPNRSGNSPGRRRNHVDMPSDLIELEDASHDDPSLTDSRDRPSNPSNPQATWSASTSRPEHNSPVRSRK</sequence>
<keyword evidence="3" id="KW-1185">Reference proteome</keyword>
<dbReference type="InterPro" id="IPR045030">
    <property type="entry name" value="LYSM1-4"/>
</dbReference>
<feature type="region of interest" description="Disordered" evidence="1">
    <location>
        <begin position="551"/>
        <end position="627"/>
    </location>
</feature>
<feature type="compositionally biased region" description="Polar residues" evidence="1">
    <location>
        <begin position="380"/>
        <end position="402"/>
    </location>
</feature>
<dbReference type="PANTHER" id="PTHR20932:SF8">
    <property type="entry name" value="LD22649P"/>
    <property type="match status" value="1"/>
</dbReference>
<feature type="region of interest" description="Disordered" evidence="1">
    <location>
        <begin position="294"/>
        <end position="321"/>
    </location>
</feature>
<evidence type="ECO:0000256" key="1">
    <source>
        <dbReference type="SAM" id="MobiDB-lite"/>
    </source>
</evidence>
<dbReference type="OrthoDB" id="2192830at2759"/>
<organism evidence="2 3">
    <name type="scientific">Plectosphaerella cucumerina</name>
    <dbReference type="NCBI Taxonomy" id="40658"/>
    <lineage>
        <taxon>Eukaryota</taxon>
        <taxon>Fungi</taxon>
        <taxon>Dikarya</taxon>
        <taxon>Ascomycota</taxon>
        <taxon>Pezizomycotina</taxon>
        <taxon>Sordariomycetes</taxon>
        <taxon>Hypocreomycetidae</taxon>
        <taxon>Glomerellales</taxon>
        <taxon>Plectosphaerellaceae</taxon>
        <taxon>Plectosphaerella</taxon>
    </lineage>
</organism>
<feature type="compositionally biased region" description="Polar residues" evidence="1">
    <location>
        <begin position="306"/>
        <end position="315"/>
    </location>
</feature>
<feature type="region of interest" description="Disordered" evidence="1">
    <location>
        <begin position="372"/>
        <end position="469"/>
    </location>
</feature>
<accession>A0A8K0TR13</accession>
<dbReference type="InterPro" id="IPR036779">
    <property type="entry name" value="LysM_dom_sf"/>
</dbReference>
<gene>
    <name evidence="2" type="ORF">B0T11DRAFT_12977</name>
</gene>
<evidence type="ECO:0008006" key="4">
    <source>
        <dbReference type="Google" id="ProtNLM"/>
    </source>
</evidence>
<feature type="compositionally biased region" description="Basic and acidic residues" evidence="1">
    <location>
        <begin position="585"/>
        <end position="600"/>
    </location>
</feature>
<proteinExistence type="predicted"/>
<reference evidence="2" key="1">
    <citation type="journal article" date="2021" name="Nat. Commun.">
        <title>Genetic determinants of endophytism in the Arabidopsis root mycobiome.</title>
        <authorList>
            <person name="Mesny F."/>
            <person name="Miyauchi S."/>
            <person name="Thiergart T."/>
            <person name="Pickel B."/>
            <person name="Atanasova L."/>
            <person name="Karlsson M."/>
            <person name="Huettel B."/>
            <person name="Barry K.W."/>
            <person name="Haridas S."/>
            <person name="Chen C."/>
            <person name="Bauer D."/>
            <person name="Andreopoulos W."/>
            <person name="Pangilinan J."/>
            <person name="LaButti K."/>
            <person name="Riley R."/>
            <person name="Lipzen A."/>
            <person name="Clum A."/>
            <person name="Drula E."/>
            <person name="Henrissat B."/>
            <person name="Kohler A."/>
            <person name="Grigoriev I.V."/>
            <person name="Martin F.M."/>
            <person name="Hacquard S."/>
        </authorList>
    </citation>
    <scope>NUCLEOTIDE SEQUENCE</scope>
    <source>
        <strain evidence="2">MPI-CAGE-AT-0016</strain>
    </source>
</reference>
<dbReference type="AlphaFoldDB" id="A0A8K0TR13"/>
<feature type="region of interest" description="Disordered" evidence="1">
    <location>
        <begin position="120"/>
        <end position="172"/>
    </location>
</feature>
<dbReference type="PANTHER" id="PTHR20932">
    <property type="entry name" value="LYSM AND PUTATIVE PEPTIDOGLYCAN-BINDING DOMAIN-CONTAINING PROTEIN"/>
    <property type="match status" value="1"/>
</dbReference>
<evidence type="ECO:0000313" key="3">
    <source>
        <dbReference type="Proteomes" id="UP000813385"/>
    </source>
</evidence>
<protein>
    <recommendedName>
        <fullName evidence="4">LysM domain-containing protein</fullName>
    </recommendedName>
</protein>
<comment type="caution">
    <text evidence="2">The sequence shown here is derived from an EMBL/GenBank/DDBJ whole genome shotgun (WGS) entry which is preliminary data.</text>
</comment>
<name>A0A8K0TR13_9PEZI</name>
<feature type="compositionally biased region" description="Low complexity" evidence="1">
    <location>
        <begin position="45"/>
        <end position="67"/>
    </location>
</feature>
<dbReference type="Proteomes" id="UP000813385">
    <property type="component" value="Unassembled WGS sequence"/>
</dbReference>
<dbReference type="Gene3D" id="3.10.350.10">
    <property type="entry name" value="LysM domain"/>
    <property type="match status" value="1"/>
</dbReference>
<feature type="compositionally biased region" description="Polar residues" evidence="1">
    <location>
        <begin position="601"/>
        <end position="615"/>
    </location>
</feature>
<evidence type="ECO:0000313" key="2">
    <source>
        <dbReference type="EMBL" id="KAH7375762.1"/>
    </source>
</evidence>
<feature type="region of interest" description="Disordered" evidence="1">
    <location>
        <begin position="1"/>
        <end position="102"/>
    </location>
</feature>
<feature type="compositionally biased region" description="Polar residues" evidence="1">
    <location>
        <begin position="144"/>
        <end position="153"/>
    </location>
</feature>